<keyword evidence="1" id="KW-0812">Transmembrane</keyword>
<sequence length="280" mass="33188">MEQTNKKYLEPSFNTLLEQLNDNKCIDINEFNITSYKLQFIEDNKNDRDRFKTLAIPKYNYGNKKLDYIIFSIQDVKLERPGITNPKYWHNDSGDYKLRMWLDKNNKCNKKMLSNLKCIDNHNSKLFQTNYIPLVKQKQTQDYENLECFTSKFKVSSDGLVQTRVYYTHENDQDNWKEETDVTLEKLYVLLKDKPKVNLVCAYTKLTKMAPEKKNELVFNTVQILAIKIEIPEKKNNILGRVGIINKNNNENTKYEKIILYIVIFILLLVLSIITLLKLF</sequence>
<dbReference type="EMBL" id="KY684104">
    <property type="protein sequence ID" value="ARF10661.1"/>
    <property type="molecule type" value="Genomic_DNA"/>
</dbReference>
<evidence type="ECO:0000256" key="1">
    <source>
        <dbReference type="SAM" id="Phobius"/>
    </source>
</evidence>
<keyword evidence="1" id="KW-0472">Membrane</keyword>
<keyword evidence="1" id="KW-1133">Transmembrane helix</keyword>
<name>A0A1V0SG54_9VIRU</name>
<protein>
    <submittedName>
        <fullName evidence="2">Uncharacterized protein</fullName>
    </submittedName>
</protein>
<accession>A0A1V0SG54</accession>
<proteinExistence type="predicted"/>
<reference evidence="2" key="1">
    <citation type="journal article" date="2017" name="Science">
        <title>Giant viruses with an expanded complement of translation system components.</title>
        <authorList>
            <person name="Schulz F."/>
            <person name="Yutin N."/>
            <person name="Ivanova N.N."/>
            <person name="Ortega D.R."/>
            <person name="Lee T.K."/>
            <person name="Vierheilig J."/>
            <person name="Daims H."/>
            <person name="Horn M."/>
            <person name="Wagner M."/>
            <person name="Jensen G.J."/>
            <person name="Kyrpides N.C."/>
            <person name="Koonin E.V."/>
            <person name="Woyke T."/>
        </authorList>
    </citation>
    <scope>NUCLEOTIDE SEQUENCE</scope>
    <source>
        <strain evidence="2">HKV1</strain>
    </source>
</reference>
<organism evidence="2">
    <name type="scientific">Hokovirus HKV1</name>
    <dbReference type="NCBI Taxonomy" id="1977638"/>
    <lineage>
        <taxon>Viruses</taxon>
        <taxon>Varidnaviria</taxon>
        <taxon>Bamfordvirae</taxon>
        <taxon>Nucleocytoviricota</taxon>
        <taxon>Megaviricetes</taxon>
        <taxon>Imitervirales</taxon>
        <taxon>Mimiviridae</taxon>
        <taxon>Klosneuvirinae</taxon>
        <taxon>Hokovirus</taxon>
    </lineage>
</organism>
<evidence type="ECO:0000313" key="2">
    <source>
        <dbReference type="EMBL" id="ARF10661.1"/>
    </source>
</evidence>
<gene>
    <name evidence="2" type="ORF">Hokovirus_2_188</name>
</gene>
<feature type="transmembrane region" description="Helical" evidence="1">
    <location>
        <begin position="258"/>
        <end position="277"/>
    </location>
</feature>